<feature type="domain" description="BFN" evidence="1">
    <location>
        <begin position="1"/>
        <end position="134"/>
    </location>
</feature>
<gene>
    <name evidence="2" type="ordered locus">Metev_1800</name>
</gene>
<evidence type="ECO:0000313" key="3">
    <source>
        <dbReference type="Proteomes" id="UP000000391"/>
    </source>
</evidence>
<organism evidence="2 3">
    <name type="scientific">Methanohalobium evestigatum (strain ATCC BAA-1072 / DSM 3721 / NBRC 107634 / OCM 161 / Z-7303)</name>
    <dbReference type="NCBI Taxonomy" id="644295"/>
    <lineage>
        <taxon>Archaea</taxon>
        <taxon>Methanobacteriati</taxon>
        <taxon>Methanobacteriota</taxon>
        <taxon>Stenosarchaea group</taxon>
        <taxon>Methanomicrobia</taxon>
        <taxon>Methanosarcinales</taxon>
        <taxon>Methanosarcinaceae</taxon>
        <taxon>Methanohalobium</taxon>
    </lineage>
</organism>
<accession>D7EBB9</accession>
<dbReference type="PROSITE" id="PS51658">
    <property type="entry name" value="BFN"/>
    <property type="match status" value="1"/>
</dbReference>
<keyword evidence="3" id="KW-1185">Reference proteome</keyword>
<dbReference type="RefSeq" id="WP_013195201.1">
    <property type="nucleotide sequence ID" value="NC_014253.1"/>
</dbReference>
<dbReference type="SUPFAM" id="SSF103256">
    <property type="entry name" value="Hypothetical protein TM0160"/>
    <property type="match status" value="1"/>
</dbReference>
<dbReference type="EMBL" id="CP002069">
    <property type="protein sequence ID" value="ADI74636.1"/>
    <property type="molecule type" value="Genomic_DNA"/>
</dbReference>
<evidence type="ECO:0000259" key="1">
    <source>
        <dbReference type="PROSITE" id="PS51658"/>
    </source>
</evidence>
<dbReference type="Proteomes" id="UP000000391">
    <property type="component" value="Chromosome"/>
</dbReference>
<dbReference type="STRING" id="644295.Metev_1800"/>
<name>D7EBB9_METEZ</name>
<sequence>MLEVSVKGVYVVRVREGFGAPTVLLEDSTGRIMPIYIGHPEALSINMVLNQETMPRPMTHDLMISILDRLETDVVNIFIDDKIENTYYARLVINRDGLSMDIDARPSDCIALALRSEAPIYVKEDIFESVAIDKDSLQDIESLDTF</sequence>
<dbReference type="Pfam" id="PF02577">
    <property type="entry name" value="BFN_dom"/>
    <property type="match status" value="1"/>
</dbReference>
<proteinExistence type="predicted"/>
<dbReference type="GeneID" id="9347453"/>
<dbReference type="PANTHER" id="PTHR15160:SF1">
    <property type="entry name" value="VON HIPPEL-LINDAU DISEASE TUMOR SUPPRESSOR"/>
    <property type="match status" value="1"/>
</dbReference>
<dbReference type="HOGENOM" id="CLU_096111_3_0_2"/>
<dbReference type="Gene3D" id="3.10.690.10">
    <property type="entry name" value="Bifunctional nuclease domain"/>
    <property type="match status" value="1"/>
</dbReference>
<evidence type="ECO:0000313" key="2">
    <source>
        <dbReference type="EMBL" id="ADI74636.1"/>
    </source>
</evidence>
<dbReference type="PANTHER" id="PTHR15160">
    <property type="entry name" value="VON HIPPEL-LINDAU PROTEIN"/>
    <property type="match status" value="1"/>
</dbReference>
<protein>
    <recommendedName>
        <fullName evidence="1">BFN domain-containing protein</fullName>
    </recommendedName>
</protein>
<reference evidence="2 3" key="1">
    <citation type="submission" date="2010-06" db="EMBL/GenBank/DDBJ databases">
        <title>Complete sequence chromosome of Methanohalobium evestigatum Z-7303.</title>
        <authorList>
            <consortium name="US DOE Joint Genome Institute"/>
            <person name="Lucas S."/>
            <person name="Copeland A."/>
            <person name="Lapidus A."/>
            <person name="Cheng J.-F."/>
            <person name="Bruce D."/>
            <person name="Goodwin L."/>
            <person name="Pitluck S."/>
            <person name="Saunders E."/>
            <person name="Detter J.C."/>
            <person name="Han C."/>
            <person name="Tapia R."/>
            <person name="Land M."/>
            <person name="Hauser L."/>
            <person name="Kyrpides N."/>
            <person name="Mikhailova N."/>
            <person name="Sieprawska-Lupa M."/>
            <person name="Whitman W.B."/>
            <person name="Anderson I."/>
            <person name="Woyke T."/>
        </authorList>
    </citation>
    <scope>NUCLEOTIDE SEQUENCE [LARGE SCALE GENOMIC DNA]</scope>
    <source>
        <strain evidence="3">ATCC BAA-1072 / DSM 3721 / NBRC 107634 / OCM 161 / Z-7303</strain>
    </source>
</reference>
<dbReference type="InterPro" id="IPR036104">
    <property type="entry name" value="BFN_sf"/>
</dbReference>
<dbReference type="KEGG" id="mev:Metev_1800"/>
<dbReference type="AlphaFoldDB" id="D7EBB9"/>
<dbReference type="InterPro" id="IPR003729">
    <property type="entry name" value="Bi_nuclease_dom"/>
</dbReference>
<dbReference type="GO" id="GO:0004518">
    <property type="term" value="F:nuclease activity"/>
    <property type="evidence" value="ECO:0007669"/>
    <property type="project" value="InterPro"/>
</dbReference>